<feature type="compositionally biased region" description="Basic and acidic residues" evidence="5">
    <location>
        <begin position="585"/>
        <end position="594"/>
    </location>
</feature>
<dbReference type="InterPro" id="IPR026591">
    <property type="entry name" value="Sirtuin_cat_small_dom_sf"/>
</dbReference>
<feature type="compositionally biased region" description="Polar residues" evidence="5">
    <location>
        <begin position="425"/>
        <end position="439"/>
    </location>
</feature>
<keyword evidence="2" id="KW-0808">Transferase</keyword>
<dbReference type="SUPFAM" id="SSF52467">
    <property type="entry name" value="DHS-like NAD/FAD-binding domain"/>
    <property type="match status" value="1"/>
</dbReference>
<feature type="region of interest" description="Disordered" evidence="5">
    <location>
        <begin position="530"/>
        <end position="553"/>
    </location>
</feature>
<dbReference type="Gene3D" id="3.40.50.1220">
    <property type="entry name" value="TPP-binding domain"/>
    <property type="match status" value="1"/>
</dbReference>
<evidence type="ECO:0000313" key="7">
    <source>
        <dbReference type="EMBL" id="KAJ3056697.1"/>
    </source>
</evidence>
<dbReference type="GO" id="GO:0070403">
    <property type="term" value="F:NAD+ binding"/>
    <property type="evidence" value="ECO:0007669"/>
    <property type="project" value="InterPro"/>
</dbReference>
<feature type="domain" description="Deacetylase sirtuin-type" evidence="6">
    <location>
        <begin position="45"/>
        <end position="347"/>
    </location>
</feature>
<dbReference type="GO" id="GO:0005634">
    <property type="term" value="C:nucleus"/>
    <property type="evidence" value="ECO:0007669"/>
    <property type="project" value="TreeGrafter"/>
</dbReference>
<dbReference type="PANTHER" id="PTHR11085">
    <property type="entry name" value="NAD-DEPENDENT PROTEIN DEACYLASE SIRTUIN-5, MITOCHONDRIAL-RELATED"/>
    <property type="match status" value="1"/>
</dbReference>
<name>A0AAD5SKH4_9FUNG</name>
<evidence type="ECO:0000256" key="5">
    <source>
        <dbReference type="SAM" id="MobiDB-lite"/>
    </source>
</evidence>
<dbReference type="GO" id="GO:0017136">
    <property type="term" value="F:histone deacetylase activity, NAD-dependent"/>
    <property type="evidence" value="ECO:0007669"/>
    <property type="project" value="TreeGrafter"/>
</dbReference>
<dbReference type="Gene3D" id="3.30.1600.10">
    <property type="entry name" value="SIR2/SIRT2 'Small Domain"/>
    <property type="match status" value="1"/>
</dbReference>
<dbReference type="AlphaFoldDB" id="A0AAD5SKH4"/>
<reference evidence="7" key="1">
    <citation type="submission" date="2020-05" db="EMBL/GenBank/DDBJ databases">
        <title>Phylogenomic resolution of chytrid fungi.</title>
        <authorList>
            <person name="Stajich J.E."/>
            <person name="Amses K."/>
            <person name="Simmons R."/>
            <person name="Seto K."/>
            <person name="Myers J."/>
            <person name="Bonds A."/>
            <person name="Quandt C.A."/>
            <person name="Barry K."/>
            <person name="Liu P."/>
            <person name="Grigoriev I."/>
            <person name="Longcore J.E."/>
            <person name="James T.Y."/>
        </authorList>
    </citation>
    <scope>NUCLEOTIDE SEQUENCE</scope>
    <source>
        <strain evidence="7">JEL0318</strain>
    </source>
</reference>
<keyword evidence="8" id="KW-1185">Reference proteome</keyword>
<dbReference type="InterPro" id="IPR029035">
    <property type="entry name" value="DHS-like_NAD/FAD-binding_dom"/>
</dbReference>
<feature type="compositionally biased region" description="Polar residues" evidence="5">
    <location>
        <begin position="400"/>
        <end position="416"/>
    </location>
</feature>
<feature type="binding site" evidence="4">
    <location>
        <position position="194"/>
    </location>
    <ligand>
        <name>Zn(2+)</name>
        <dbReference type="ChEBI" id="CHEBI:29105"/>
    </ligand>
</feature>
<protein>
    <recommendedName>
        <fullName evidence="6">Deacetylase sirtuin-type domain-containing protein</fullName>
    </recommendedName>
</protein>
<evidence type="ECO:0000256" key="1">
    <source>
        <dbReference type="ARBA" id="ARBA00006924"/>
    </source>
</evidence>
<evidence type="ECO:0000256" key="4">
    <source>
        <dbReference type="PROSITE-ProRule" id="PRU00236"/>
    </source>
</evidence>
<evidence type="ECO:0000256" key="3">
    <source>
        <dbReference type="ARBA" id="ARBA00023027"/>
    </source>
</evidence>
<evidence type="ECO:0000256" key="2">
    <source>
        <dbReference type="ARBA" id="ARBA00022679"/>
    </source>
</evidence>
<comment type="similarity">
    <text evidence="1">Belongs to the sirtuin family. Class I subfamily.</text>
</comment>
<comment type="caution">
    <text evidence="7">The sequence shown here is derived from an EMBL/GenBank/DDBJ whole genome shotgun (WGS) entry which is preliminary data.</text>
</comment>
<keyword evidence="4" id="KW-0862">Zinc</keyword>
<evidence type="ECO:0000313" key="8">
    <source>
        <dbReference type="Proteomes" id="UP001212841"/>
    </source>
</evidence>
<accession>A0AAD5SKH4</accession>
<dbReference type="Pfam" id="PF02146">
    <property type="entry name" value="SIR2"/>
    <property type="match status" value="1"/>
</dbReference>
<proteinExistence type="inferred from homology"/>
<organism evidence="7 8">
    <name type="scientific">Rhizophlyctis rosea</name>
    <dbReference type="NCBI Taxonomy" id="64517"/>
    <lineage>
        <taxon>Eukaryota</taxon>
        <taxon>Fungi</taxon>
        <taxon>Fungi incertae sedis</taxon>
        <taxon>Chytridiomycota</taxon>
        <taxon>Chytridiomycota incertae sedis</taxon>
        <taxon>Chytridiomycetes</taxon>
        <taxon>Rhizophlyctidales</taxon>
        <taxon>Rhizophlyctidaceae</taxon>
        <taxon>Rhizophlyctis</taxon>
    </lineage>
</organism>
<keyword evidence="4" id="KW-0479">Metal-binding</keyword>
<feature type="compositionally biased region" description="Basic and acidic residues" evidence="5">
    <location>
        <begin position="357"/>
        <end position="377"/>
    </location>
</feature>
<dbReference type="InterPro" id="IPR003000">
    <property type="entry name" value="Sirtuin"/>
</dbReference>
<sequence>MPTVRFRLTPPPAESNDRAAAVKGKGSRGKINTTARIQPPATTCLLEKTVDREHFLQVAAALHKARRCVVITGAGISVSGGIPDFRSSDGLYNLVKEKYPDAIVRGKDLFDATLFRDPTSTALFYTFMAELKSIIAKADVTPTHHFVKRLDDRGQLLRCYTQNIDCLEHRLEMTQDKKSGRVVQLHGDLDTVICTLCKTVQDFDDTMRAAFLEGHPPTCEKCEDHANNRQALGKRGIAIGHLRPNIVLYNEPHHKGEEIAEVTNWDIKRKPDLLIVMGTSLKVTGIKTLVRTLAKTVKENSERGKVIFINNTEVGSAWDDVFDFHIMENTDDVVTELETEMEKLDEAARVRAAKAQKAKEDKAERERQKTDMEKVEDGLSDINLTDIDDEPLPVKKPCTTVRNPTNNIFGTSSPSGRASKKASVGQRSAQPLKPSNSHLSFKATKPHTQRTQSKQTAKVPKPPKKTDSGVCLDYGEPPAADVSHVREMQDVGSTPVELLPEDFEDLPNPPLVTYAFEGFVDISDVRPPPSPKRLGVVPTSACPASPTKKRRIENQSAGPAMLDVEKGVLDSQVQTVPTRRSGRVQAKEKKKEENQQEETMQQKAGGINTAGFGKYSSIASEILTVQNYLQIQNQTEGGCSIKTYHPYSQRRIPKGRTYNISK</sequence>
<dbReference type="PANTHER" id="PTHR11085:SF8">
    <property type="entry name" value="NAD-DEPENDENT HISTONE DEACETYLASE HST3"/>
    <property type="match status" value="1"/>
</dbReference>
<keyword evidence="3" id="KW-0520">NAD</keyword>
<feature type="region of interest" description="Disordered" evidence="5">
    <location>
        <begin position="1"/>
        <end position="32"/>
    </location>
</feature>
<dbReference type="Proteomes" id="UP001212841">
    <property type="component" value="Unassembled WGS sequence"/>
</dbReference>
<feature type="active site" description="Proton acceptor" evidence="4">
    <location>
        <position position="186"/>
    </location>
</feature>
<dbReference type="PROSITE" id="PS50305">
    <property type="entry name" value="SIRTUIN"/>
    <property type="match status" value="1"/>
</dbReference>
<gene>
    <name evidence="7" type="ORF">HK097_005098</name>
</gene>
<evidence type="ECO:0000259" key="6">
    <source>
        <dbReference type="PROSITE" id="PS50305"/>
    </source>
</evidence>
<feature type="binding site" evidence="4">
    <location>
        <position position="219"/>
    </location>
    <ligand>
        <name>Zn(2+)</name>
        <dbReference type="ChEBI" id="CHEBI:29105"/>
    </ligand>
</feature>
<dbReference type="EMBL" id="JADGJD010000024">
    <property type="protein sequence ID" value="KAJ3056697.1"/>
    <property type="molecule type" value="Genomic_DNA"/>
</dbReference>
<feature type="region of interest" description="Disordered" evidence="5">
    <location>
        <begin position="577"/>
        <end position="604"/>
    </location>
</feature>
<feature type="region of interest" description="Disordered" evidence="5">
    <location>
        <begin position="355"/>
        <end position="481"/>
    </location>
</feature>
<dbReference type="InterPro" id="IPR050134">
    <property type="entry name" value="NAD-dep_sirtuin_deacylases"/>
</dbReference>
<feature type="binding site" evidence="4">
    <location>
        <position position="197"/>
    </location>
    <ligand>
        <name>Zn(2+)</name>
        <dbReference type="ChEBI" id="CHEBI:29105"/>
    </ligand>
</feature>
<dbReference type="InterPro" id="IPR026590">
    <property type="entry name" value="Ssirtuin_cat_dom"/>
</dbReference>
<feature type="binding site" evidence="4">
    <location>
        <position position="222"/>
    </location>
    <ligand>
        <name>Zn(2+)</name>
        <dbReference type="ChEBI" id="CHEBI:29105"/>
    </ligand>
</feature>
<dbReference type="GO" id="GO:0046872">
    <property type="term" value="F:metal ion binding"/>
    <property type="evidence" value="ECO:0007669"/>
    <property type="project" value="UniProtKB-KW"/>
</dbReference>